<evidence type="ECO:0000256" key="6">
    <source>
        <dbReference type="ARBA" id="ARBA00022619"/>
    </source>
</evidence>
<dbReference type="AlphaFoldDB" id="A0A0A2G6J8"/>
<dbReference type="OrthoDB" id="9800865at2"/>
<protein>
    <recommendedName>
        <fullName evidence="13">Riboflavin biosynthesis protein RibD</fullName>
    </recommendedName>
    <domain>
        <recommendedName>
            <fullName evidence="13">Diaminohydroxyphosphoribosylaminopyrimidine deaminase</fullName>
            <shortName evidence="13">DRAP deaminase</shortName>
            <ecNumber evidence="13">3.5.4.26</ecNumber>
        </recommendedName>
        <alternativeName>
            <fullName evidence="13">Riboflavin-specific deaminase</fullName>
        </alternativeName>
    </domain>
    <domain>
        <recommendedName>
            <fullName evidence="13">5-amino-6-(5-phosphoribosylamino)uracil reductase</fullName>
            <ecNumber evidence="13">1.1.1.193</ecNumber>
        </recommendedName>
        <alternativeName>
            <fullName evidence="13">HTP reductase</fullName>
        </alternativeName>
    </domain>
</protein>
<evidence type="ECO:0000256" key="4">
    <source>
        <dbReference type="ARBA" id="ARBA00005259"/>
    </source>
</evidence>
<feature type="binding site" evidence="15">
    <location>
        <position position="194"/>
    </location>
    <ligand>
        <name>substrate</name>
    </ligand>
</feature>
<dbReference type="EC" id="1.1.1.193" evidence="13"/>
<evidence type="ECO:0000256" key="3">
    <source>
        <dbReference type="ARBA" id="ARBA00004910"/>
    </source>
</evidence>
<feature type="binding site" evidence="15">
    <location>
        <position position="177"/>
    </location>
    <ligand>
        <name>substrate</name>
    </ligand>
</feature>
<feature type="binding site" evidence="15">
    <location>
        <position position="160"/>
    </location>
    <ligand>
        <name>NADP(+)</name>
        <dbReference type="ChEBI" id="CHEBI:58349"/>
    </ligand>
</feature>
<feature type="active site" description="Proton donor" evidence="14">
    <location>
        <position position="54"/>
    </location>
</feature>
<reference evidence="18 19" key="1">
    <citation type="submission" date="2014-08" db="EMBL/GenBank/DDBJ databases">
        <title>Porphyromonas gingivicanis strain:COT-022_OH1391 Genome sequencing.</title>
        <authorList>
            <person name="Wallis C."/>
            <person name="Deusch O."/>
            <person name="O'Flynn C."/>
            <person name="Davis I."/>
            <person name="Jospin G."/>
            <person name="Darling A.E."/>
            <person name="Coil D.A."/>
            <person name="Alexiev A."/>
            <person name="Horsfall A."/>
            <person name="Kirkwood N."/>
            <person name="Harris S."/>
            <person name="Eisen J.A."/>
        </authorList>
    </citation>
    <scope>NUCLEOTIDE SEQUENCE [LARGE SCALE GENOMIC DNA]</scope>
    <source>
        <strain evidence="19">COT-022 OH1391</strain>
    </source>
</reference>
<feature type="binding site" evidence="15">
    <location>
        <position position="206"/>
    </location>
    <ligand>
        <name>substrate</name>
    </ligand>
</feature>
<dbReference type="InterPro" id="IPR004794">
    <property type="entry name" value="Eubact_RibD"/>
</dbReference>
<organism evidence="18 19">
    <name type="scientific">Porphyromonas gingivicanis</name>
    <dbReference type="NCBI Taxonomy" id="266762"/>
    <lineage>
        <taxon>Bacteria</taxon>
        <taxon>Pseudomonadati</taxon>
        <taxon>Bacteroidota</taxon>
        <taxon>Bacteroidia</taxon>
        <taxon>Bacteroidales</taxon>
        <taxon>Porphyromonadaceae</taxon>
        <taxon>Porphyromonas</taxon>
    </lineage>
</organism>
<keyword evidence="11 13" id="KW-0560">Oxidoreductase</keyword>
<keyword evidence="7 13" id="KW-0479">Metal-binding</keyword>
<evidence type="ECO:0000256" key="10">
    <source>
        <dbReference type="ARBA" id="ARBA00022857"/>
    </source>
</evidence>
<keyword evidence="12" id="KW-0511">Multifunctional enzyme</keyword>
<comment type="catalytic activity">
    <reaction evidence="13">
        <text>5-amino-6-(5-phospho-D-ribitylamino)uracil + NADP(+) = 5-amino-6-(5-phospho-D-ribosylamino)uracil + NADPH + H(+)</text>
        <dbReference type="Rhea" id="RHEA:17845"/>
        <dbReference type="ChEBI" id="CHEBI:15378"/>
        <dbReference type="ChEBI" id="CHEBI:57783"/>
        <dbReference type="ChEBI" id="CHEBI:58349"/>
        <dbReference type="ChEBI" id="CHEBI:58421"/>
        <dbReference type="ChEBI" id="CHEBI:58453"/>
        <dbReference type="EC" id="1.1.1.193"/>
    </reaction>
</comment>
<dbReference type="Pfam" id="PF01872">
    <property type="entry name" value="RibD_C"/>
    <property type="match status" value="1"/>
</dbReference>
<evidence type="ECO:0000256" key="1">
    <source>
        <dbReference type="ARBA" id="ARBA00002151"/>
    </source>
</evidence>
<keyword evidence="9 13" id="KW-0862">Zinc</keyword>
<dbReference type="SUPFAM" id="SSF53597">
    <property type="entry name" value="Dihydrofolate reductase-like"/>
    <property type="match status" value="1"/>
</dbReference>
<dbReference type="Gene3D" id="3.40.430.10">
    <property type="entry name" value="Dihydrofolate Reductase, subunit A"/>
    <property type="match status" value="1"/>
</dbReference>
<dbReference type="NCBIfam" id="TIGR00326">
    <property type="entry name" value="eubact_ribD"/>
    <property type="match status" value="1"/>
</dbReference>
<evidence type="ECO:0000256" key="9">
    <source>
        <dbReference type="ARBA" id="ARBA00022833"/>
    </source>
</evidence>
<evidence type="ECO:0000313" key="19">
    <source>
        <dbReference type="Proteomes" id="UP000030134"/>
    </source>
</evidence>
<keyword evidence="8 13" id="KW-0378">Hydrolase</keyword>
<feature type="binding site" evidence="15">
    <location>
        <position position="210"/>
    </location>
    <ligand>
        <name>NADP(+)</name>
        <dbReference type="ChEBI" id="CHEBI:58349"/>
    </ligand>
</feature>
<accession>A0A0A2G6J8</accession>
<dbReference type="EMBL" id="JQZW01000008">
    <property type="protein sequence ID" value="KGN98077.1"/>
    <property type="molecule type" value="Genomic_DNA"/>
</dbReference>
<dbReference type="PANTHER" id="PTHR38011:SF7">
    <property type="entry name" value="2,5-DIAMINO-6-RIBOSYLAMINO-4(3H)-PYRIMIDINONE 5'-PHOSPHATE REDUCTASE"/>
    <property type="match status" value="1"/>
</dbReference>
<dbReference type="SUPFAM" id="SSF53927">
    <property type="entry name" value="Cytidine deaminase-like"/>
    <property type="match status" value="1"/>
</dbReference>
<evidence type="ECO:0000313" key="18">
    <source>
        <dbReference type="EMBL" id="KGN98077.1"/>
    </source>
</evidence>
<feature type="domain" description="CMP/dCMP-type deaminase" evidence="17">
    <location>
        <begin position="3"/>
        <end position="129"/>
    </location>
</feature>
<dbReference type="Pfam" id="PF00383">
    <property type="entry name" value="dCMP_cyt_deam_1"/>
    <property type="match status" value="1"/>
</dbReference>
<comment type="cofactor">
    <cofactor evidence="13 16">
        <name>Zn(2+)</name>
        <dbReference type="ChEBI" id="CHEBI:29105"/>
    </cofactor>
    <text evidence="13 16">Binds 1 zinc ion.</text>
</comment>
<dbReference type="GO" id="GO:0008703">
    <property type="term" value="F:5-amino-6-(5-phosphoribosylamino)uracil reductase activity"/>
    <property type="evidence" value="ECO:0007669"/>
    <property type="project" value="UniProtKB-EC"/>
</dbReference>
<evidence type="ECO:0000256" key="13">
    <source>
        <dbReference type="PIRNR" id="PIRNR006769"/>
    </source>
</evidence>
<dbReference type="GO" id="GO:0009231">
    <property type="term" value="P:riboflavin biosynthetic process"/>
    <property type="evidence" value="ECO:0007669"/>
    <property type="project" value="UniProtKB-UniPathway"/>
</dbReference>
<feature type="binding site" evidence="16">
    <location>
        <position position="52"/>
    </location>
    <ligand>
        <name>Zn(2+)</name>
        <dbReference type="ChEBI" id="CHEBI:29105"/>
        <note>catalytic</note>
    </ligand>
</feature>
<dbReference type="PIRSF" id="PIRSF006769">
    <property type="entry name" value="RibD"/>
    <property type="match status" value="1"/>
</dbReference>
<name>A0A0A2G6J8_9PORP</name>
<dbReference type="eggNOG" id="COG0117">
    <property type="taxonomic scope" value="Bacteria"/>
</dbReference>
<feature type="binding site" evidence="16">
    <location>
        <position position="81"/>
    </location>
    <ligand>
        <name>Zn(2+)</name>
        <dbReference type="ChEBI" id="CHEBI:29105"/>
        <note>catalytic</note>
    </ligand>
</feature>
<evidence type="ECO:0000256" key="7">
    <source>
        <dbReference type="ARBA" id="ARBA00022723"/>
    </source>
</evidence>
<evidence type="ECO:0000256" key="11">
    <source>
        <dbReference type="ARBA" id="ARBA00023002"/>
    </source>
</evidence>
<evidence type="ECO:0000256" key="15">
    <source>
        <dbReference type="PIRSR" id="PIRSR006769-2"/>
    </source>
</evidence>
<dbReference type="InterPro" id="IPR002125">
    <property type="entry name" value="CMP_dCMP_dom"/>
</dbReference>
<comment type="pathway">
    <text evidence="3 13">Cofactor biosynthesis; riboflavin biosynthesis; 5-amino-6-(D-ribitylamino)uracil from GTP: step 3/4.</text>
</comment>
<proteinExistence type="inferred from homology"/>
<feature type="binding site" evidence="15">
    <location>
        <position position="217"/>
    </location>
    <ligand>
        <name>substrate</name>
    </ligand>
</feature>
<comment type="similarity">
    <text evidence="5 13">In the C-terminal section; belongs to the HTP reductase family.</text>
</comment>
<evidence type="ECO:0000256" key="5">
    <source>
        <dbReference type="ARBA" id="ARBA00007417"/>
    </source>
</evidence>
<dbReference type="GO" id="GO:0008835">
    <property type="term" value="F:diaminohydroxyphosphoribosylaminopyrimidine deaminase activity"/>
    <property type="evidence" value="ECO:0007669"/>
    <property type="project" value="UniProtKB-EC"/>
</dbReference>
<comment type="pathway">
    <text evidence="2 13">Cofactor biosynthesis; riboflavin biosynthesis; 5-amino-6-(D-ribitylamino)uracil from GTP: step 2/4.</text>
</comment>
<comment type="function">
    <text evidence="1 13">Converts 2,5-diamino-6-(ribosylamino)-4(3h)-pyrimidinone 5'-phosphate into 5-amino-6-(ribosylamino)-2,4(1h,3h)-pyrimidinedione 5'-phosphate.</text>
</comment>
<dbReference type="GO" id="GO:0046872">
    <property type="term" value="F:metal ion binding"/>
    <property type="evidence" value="ECO:0007669"/>
    <property type="project" value="UniProtKB-KW"/>
</dbReference>
<dbReference type="PANTHER" id="PTHR38011">
    <property type="entry name" value="DIHYDROFOLATE REDUCTASE FAMILY PROTEIN (AFU_ORTHOLOGUE AFUA_8G06820)"/>
    <property type="match status" value="1"/>
</dbReference>
<dbReference type="UniPathway" id="UPA00275">
    <property type="reaction ID" value="UER00401"/>
</dbReference>
<evidence type="ECO:0000256" key="14">
    <source>
        <dbReference type="PIRSR" id="PIRSR006769-1"/>
    </source>
</evidence>
<dbReference type="STRING" id="266762.HQ36_03960"/>
<evidence type="ECO:0000256" key="8">
    <source>
        <dbReference type="ARBA" id="ARBA00022801"/>
    </source>
</evidence>
<dbReference type="InterPro" id="IPR002734">
    <property type="entry name" value="RibDG_C"/>
</dbReference>
<evidence type="ECO:0000259" key="17">
    <source>
        <dbReference type="PROSITE" id="PS51747"/>
    </source>
</evidence>
<gene>
    <name evidence="18" type="ORF">HQ36_03960</name>
</gene>
<feature type="binding site" evidence="15">
    <location>
        <begin position="300"/>
        <end position="306"/>
    </location>
    <ligand>
        <name>NADP(+)</name>
        <dbReference type="ChEBI" id="CHEBI:58349"/>
    </ligand>
</feature>
<dbReference type="Gene3D" id="3.40.140.10">
    <property type="entry name" value="Cytidine Deaminase, domain 2"/>
    <property type="match status" value="1"/>
</dbReference>
<feature type="binding site" evidence="15">
    <location>
        <position position="214"/>
    </location>
    <ligand>
        <name>substrate</name>
    </ligand>
</feature>
<keyword evidence="19" id="KW-1185">Reference proteome</keyword>
<dbReference type="Proteomes" id="UP000030134">
    <property type="component" value="Unassembled WGS sequence"/>
</dbReference>
<sequence>MLTQDELYMQRCLDIARWAEGDTSPNPMVGAILVHNQRIIGEGWHQRAGAPHAEVNCFASVRQEDEPLLSQSTLYVSLEPCSHFGKTPPCVDLILEKGVRRVVVAMKDPFPKVAGRGIRKLREAGIEVLCGVLEREAEHLNRFFLTSIRQGRPYVTLKWAESQDGYIDAVRTSPKDSPVVFSNAIRQREVHRLRAIHDAILVGRNTVVWDNPRLTNRLWRGKSPIRIVLDRHLSLLQEGRYHLFEDTGVPTWVVVSPQTDTTLLPTHIKLIYWDTERGDLSELLSELHTLGIQSLLVEGGAHTLQAFIDQKMYNAVDREVAQIVLHKGVKAPIL</sequence>
<comment type="catalytic activity">
    <reaction evidence="13">
        <text>2,5-diamino-6-hydroxy-4-(5-phosphoribosylamino)-pyrimidine + H2O + H(+) = 5-amino-6-(5-phospho-D-ribosylamino)uracil + NH4(+)</text>
        <dbReference type="Rhea" id="RHEA:21868"/>
        <dbReference type="ChEBI" id="CHEBI:15377"/>
        <dbReference type="ChEBI" id="CHEBI:15378"/>
        <dbReference type="ChEBI" id="CHEBI:28938"/>
        <dbReference type="ChEBI" id="CHEBI:58453"/>
        <dbReference type="ChEBI" id="CHEBI:58614"/>
        <dbReference type="EC" id="3.5.4.26"/>
    </reaction>
</comment>
<evidence type="ECO:0000256" key="2">
    <source>
        <dbReference type="ARBA" id="ARBA00004882"/>
    </source>
</evidence>
<dbReference type="FunFam" id="3.40.140.10:FF:000025">
    <property type="entry name" value="Riboflavin biosynthesis protein RibD"/>
    <property type="match status" value="1"/>
</dbReference>
<feature type="binding site" evidence="15">
    <location>
        <position position="298"/>
    </location>
    <ligand>
        <name>substrate</name>
    </ligand>
</feature>
<feature type="binding site" evidence="16">
    <location>
        <position position="90"/>
    </location>
    <ligand>
        <name>Zn(2+)</name>
        <dbReference type="ChEBI" id="CHEBI:29105"/>
        <note>catalytic</note>
    </ligand>
</feature>
<dbReference type="PROSITE" id="PS51747">
    <property type="entry name" value="CYT_DCMP_DEAMINASES_2"/>
    <property type="match status" value="1"/>
</dbReference>
<keyword evidence="10 13" id="KW-0521">NADP</keyword>
<dbReference type="InterPro" id="IPR016193">
    <property type="entry name" value="Cytidine_deaminase-like"/>
</dbReference>
<evidence type="ECO:0000256" key="16">
    <source>
        <dbReference type="PIRSR" id="PIRSR006769-3"/>
    </source>
</evidence>
<dbReference type="eggNOG" id="COG1985">
    <property type="taxonomic scope" value="Bacteria"/>
</dbReference>
<dbReference type="InterPro" id="IPR050765">
    <property type="entry name" value="Riboflavin_Biosynth_HTPR"/>
</dbReference>
<dbReference type="EC" id="3.5.4.26" evidence="13"/>
<dbReference type="RefSeq" id="WP_036883564.1">
    <property type="nucleotide sequence ID" value="NZ_JQZW01000008.1"/>
</dbReference>
<dbReference type="InterPro" id="IPR024072">
    <property type="entry name" value="DHFR-like_dom_sf"/>
</dbReference>
<dbReference type="CDD" id="cd01284">
    <property type="entry name" value="Riboflavin_deaminase-reductase"/>
    <property type="match status" value="1"/>
</dbReference>
<evidence type="ECO:0000256" key="12">
    <source>
        <dbReference type="ARBA" id="ARBA00023268"/>
    </source>
</evidence>
<comment type="similarity">
    <text evidence="4 13">In the N-terminal section; belongs to the cytidine and deoxycytidylate deaminase family.</text>
</comment>
<comment type="caution">
    <text evidence="18">The sequence shown here is derived from an EMBL/GenBank/DDBJ whole genome shotgun (WGS) entry which is preliminary data.</text>
</comment>
<keyword evidence="6 13" id="KW-0686">Riboflavin biosynthesis</keyword>